<proteinExistence type="predicted"/>
<reference evidence="3" key="1">
    <citation type="submission" date="2016-10" db="EMBL/GenBank/DDBJ databases">
        <authorList>
            <person name="Varghese N."/>
            <person name="Submissions S."/>
        </authorList>
    </citation>
    <scope>NUCLEOTIDE SEQUENCE [LARGE SCALE GENOMIC DNA]</scope>
    <source>
        <strain evidence="3">DSM 24729</strain>
    </source>
</reference>
<evidence type="ECO:0000256" key="1">
    <source>
        <dbReference type="SAM" id="Phobius"/>
    </source>
</evidence>
<protein>
    <recommendedName>
        <fullName evidence="4">DUF3592 domain-containing protein</fullName>
    </recommendedName>
</protein>
<dbReference type="RefSeq" id="WP_074538118.1">
    <property type="nucleotide sequence ID" value="NZ_FNBD01000004.1"/>
</dbReference>
<feature type="transmembrane region" description="Helical" evidence="1">
    <location>
        <begin position="151"/>
        <end position="170"/>
    </location>
</feature>
<evidence type="ECO:0000313" key="3">
    <source>
        <dbReference type="Proteomes" id="UP000182114"/>
    </source>
</evidence>
<keyword evidence="1" id="KW-0812">Transmembrane</keyword>
<dbReference type="eggNOG" id="ENOG5032ZFN">
    <property type="taxonomic scope" value="Bacteria"/>
</dbReference>
<keyword evidence="1" id="KW-0472">Membrane</keyword>
<name>A0A1G7GBJ4_9FLAO</name>
<dbReference type="EMBL" id="FNBD01000004">
    <property type="protein sequence ID" value="SDE85496.1"/>
    <property type="molecule type" value="Genomic_DNA"/>
</dbReference>
<organism evidence="2 3">
    <name type="scientific">Cellulophaga baltica</name>
    <dbReference type="NCBI Taxonomy" id="76594"/>
    <lineage>
        <taxon>Bacteria</taxon>
        <taxon>Pseudomonadati</taxon>
        <taxon>Bacteroidota</taxon>
        <taxon>Flavobacteriia</taxon>
        <taxon>Flavobacteriales</taxon>
        <taxon>Flavobacteriaceae</taxon>
        <taxon>Cellulophaga</taxon>
    </lineage>
</organism>
<feature type="transmembrane region" description="Helical" evidence="1">
    <location>
        <begin position="35"/>
        <end position="57"/>
    </location>
</feature>
<gene>
    <name evidence="2" type="ORF">SAMN04487992_104267</name>
</gene>
<feature type="transmembrane region" description="Helical" evidence="1">
    <location>
        <begin position="182"/>
        <end position="205"/>
    </location>
</feature>
<keyword evidence="1" id="KW-1133">Transmembrane helix</keyword>
<evidence type="ECO:0000313" key="2">
    <source>
        <dbReference type="EMBL" id="SDE85496.1"/>
    </source>
</evidence>
<keyword evidence="3" id="KW-1185">Reference proteome</keyword>
<feature type="transmembrane region" description="Helical" evidence="1">
    <location>
        <begin position="6"/>
        <end position="23"/>
    </location>
</feature>
<dbReference type="AlphaFoldDB" id="A0A1G7GBJ4"/>
<dbReference type="Proteomes" id="UP000182114">
    <property type="component" value="Unassembled WGS sequence"/>
</dbReference>
<sequence length="266" mass="30824">MQITPTNSIVFIGIISIITYCFVKRLSPEKGWFTYFYSGLLLVFINFIFLFFSNFFLTTVQNTFKSLVAGENYTARVLNITIDETTYNSKGDSYIPTIRFTTIEGKTLERKLEISSSQIQEGDKLSINYHKITDTVIIKEKFFTSKLLRSFLFFLVFIFFIIGQLLFAFNRDMTWYFNSVKMVVFYFLIPLIMIAFDALLVNGLFQGDNISALSILIIMFFIFVLSVSILGYFKVILSRGTPKIKQVGPNKWVGDWEDKEKDKLEA</sequence>
<accession>A0A1G7GBJ4</accession>
<evidence type="ECO:0008006" key="4">
    <source>
        <dbReference type="Google" id="ProtNLM"/>
    </source>
</evidence>
<feature type="transmembrane region" description="Helical" evidence="1">
    <location>
        <begin position="211"/>
        <end position="233"/>
    </location>
</feature>